<name>A0A0F2M1A5_SPOSC</name>
<reference evidence="1 2" key="2">
    <citation type="journal article" date="2015" name="Eukaryot. Cell">
        <title>Asexual propagation of a virulent clone complex in a human and feline outbreak of sporotrichosis.</title>
        <authorList>
            <person name="Teixeira Mde M."/>
            <person name="Rodrigues A.M."/>
            <person name="Tsui C.K."/>
            <person name="de Almeida L.G."/>
            <person name="Van Diepeningen A.D."/>
            <person name="van den Ende B.G."/>
            <person name="Fernandes G.F."/>
            <person name="Kano R."/>
            <person name="Hamelin R.C."/>
            <person name="Lopes-Bezerra L.M."/>
            <person name="Vasconcelos A.T."/>
            <person name="de Hoog S."/>
            <person name="de Camargo Z.P."/>
            <person name="Felipe M.S."/>
        </authorList>
    </citation>
    <scope>NUCLEOTIDE SEQUENCE [LARGE SCALE GENOMIC DNA]</scope>
    <source>
        <strain evidence="1 2">1099-18</strain>
    </source>
</reference>
<dbReference type="VEuPathDB" id="FungiDB:SPSK_04649"/>
<comment type="caution">
    <text evidence="1">The sequence shown here is derived from an EMBL/GenBank/DDBJ whole genome shotgun (WGS) entry which is preliminary data.</text>
</comment>
<sequence>MSMSMSRQPRACARKTAQRALWWSLFVKPQLGRKIGGEDEHDRWPCRGVRDGGTVKAAQKGISTGKIVVSRFVGVSCRVRRGRAKDLVAVLDRRRSRVWRRSLVEQAGRFVRLVLLCSGGRFFRRVVCAARGCKHML</sequence>
<dbReference type="RefSeq" id="XP_016585565.1">
    <property type="nucleotide sequence ID" value="XM_016731449.1"/>
</dbReference>
<gene>
    <name evidence="1" type="ORF">SPSK_04649</name>
</gene>
<dbReference type="AlphaFoldDB" id="A0A0F2M1A5"/>
<accession>A0A0F2M1A5</accession>
<proteinExistence type="predicted"/>
<dbReference type="GeneID" id="27666726"/>
<evidence type="ECO:0000313" key="1">
    <source>
        <dbReference type="EMBL" id="KJR82889.1"/>
    </source>
</evidence>
<dbReference type="KEGG" id="ssck:SPSK_04649"/>
<dbReference type="EMBL" id="AXCR01000010">
    <property type="protein sequence ID" value="KJR82889.1"/>
    <property type="molecule type" value="Genomic_DNA"/>
</dbReference>
<protein>
    <submittedName>
        <fullName evidence="1">Uncharacterized protein</fullName>
    </submittedName>
</protein>
<reference evidence="1 2" key="1">
    <citation type="journal article" date="2014" name="BMC Genomics">
        <title>Comparative genomics of the major fungal agents of human and animal Sporotrichosis: Sporothrix schenckii and Sporothrix brasiliensis.</title>
        <authorList>
            <person name="Teixeira M.M."/>
            <person name="de Almeida L.G."/>
            <person name="Kubitschek-Barreira P."/>
            <person name="Alves F.L."/>
            <person name="Kioshima E.S."/>
            <person name="Abadio A.K."/>
            <person name="Fernandes L."/>
            <person name="Derengowski L.S."/>
            <person name="Ferreira K.S."/>
            <person name="Souza R.C."/>
            <person name="Ruiz J.C."/>
            <person name="de Andrade N.C."/>
            <person name="Paes H.C."/>
            <person name="Nicola A.M."/>
            <person name="Albuquerque P."/>
            <person name="Gerber A.L."/>
            <person name="Martins V.P."/>
            <person name="Peconick L.D."/>
            <person name="Neto A.V."/>
            <person name="Chaucanez C.B."/>
            <person name="Silva P.A."/>
            <person name="Cunha O.L."/>
            <person name="de Oliveira F.F."/>
            <person name="dos Santos T.C."/>
            <person name="Barros A.L."/>
            <person name="Soares M.A."/>
            <person name="de Oliveira L.M."/>
            <person name="Marini M.M."/>
            <person name="Villalobos-Duno H."/>
            <person name="Cunha M.M."/>
            <person name="de Hoog S."/>
            <person name="da Silveira J.F."/>
            <person name="Henrissat B."/>
            <person name="Nino-Vega G.A."/>
            <person name="Cisalpino P.S."/>
            <person name="Mora-Montes H.M."/>
            <person name="Almeida S.R."/>
            <person name="Stajich J.E."/>
            <person name="Lopes-Bezerra L.M."/>
            <person name="Vasconcelos A.T."/>
            <person name="Felipe M.S."/>
        </authorList>
    </citation>
    <scope>NUCLEOTIDE SEQUENCE [LARGE SCALE GENOMIC DNA]</scope>
    <source>
        <strain evidence="1 2">1099-18</strain>
    </source>
</reference>
<dbReference type="Proteomes" id="UP000033710">
    <property type="component" value="Unassembled WGS sequence"/>
</dbReference>
<evidence type="ECO:0000313" key="2">
    <source>
        <dbReference type="Proteomes" id="UP000033710"/>
    </source>
</evidence>
<organism evidence="1 2">
    <name type="scientific">Sporothrix schenckii 1099-18</name>
    <dbReference type="NCBI Taxonomy" id="1397361"/>
    <lineage>
        <taxon>Eukaryota</taxon>
        <taxon>Fungi</taxon>
        <taxon>Dikarya</taxon>
        <taxon>Ascomycota</taxon>
        <taxon>Pezizomycotina</taxon>
        <taxon>Sordariomycetes</taxon>
        <taxon>Sordariomycetidae</taxon>
        <taxon>Ophiostomatales</taxon>
        <taxon>Ophiostomataceae</taxon>
        <taxon>Sporothrix</taxon>
    </lineage>
</organism>